<protein>
    <submittedName>
        <fullName evidence="2">Uncharacterized protein</fullName>
    </submittedName>
</protein>
<dbReference type="AlphaFoldDB" id="K2I357"/>
<gene>
    <name evidence="2" type="ORF">OCGS_2581</name>
</gene>
<comment type="caution">
    <text evidence="2">The sequence shown here is derived from an EMBL/GenBank/DDBJ whole genome shotgun (WGS) entry which is preliminary data.</text>
</comment>
<feature type="region of interest" description="Disordered" evidence="1">
    <location>
        <begin position="120"/>
        <end position="153"/>
    </location>
</feature>
<evidence type="ECO:0000256" key="1">
    <source>
        <dbReference type="SAM" id="MobiDB-lite"/>
    </source>
</evidence>
<keyword evidence="3" id="KW-1185">Reference proteome</keyword>
<accession>K2I357</accession>
<feature type="compositionally biased region" description="Low complexity" evidence="1">
    <location>
        <begin position="133"/>
        <end position="153"/>
    </location>
</feature>
<sequence>MNYSSIRAGLVEFRRQIDAVQWQLFIPMFCAPVWRWFTETAWVAGQIPSPTVPVEWSPPKFEAVDPQKDAMANLLSIRSGTMTLAEVIAKQGRNPDAVLAEIAATNAKLDTLGLVLDSDPRRVTKTGSAQTSDPANDPTADADNDPAQADQQD</sequence>
<dbReference type="eggNOG" id="COG5511">
    <property type="taxonomic scope" value="Bacteria"/>
</dbReference>
<dbReference type="STRING" id="1231392.OCGS_2581"/>
<proteinExistence type="predicted"/>
<dbReference type="EMBL" id="AMGO01000064">
    <property type="protein sequence ID" value="EKE43320.1"/>
    <property type="molecule type" value="Genomic_DNA"/>
</dbReference>
<name>K2I357_9RHOB</name>
<dbReference type="Proteomes" id="UP000006765">
    <property type="component" value="Unassembled WGS sequence"/>
</dbReference>
<organism evidence="2 3">
    <name type="scientific">Oceaniovalibus guishaninsula JLT2003</name>
    <dbReference type="NCBI Taxonomy" id="1231392"/>
    <lineage>
        <taxon>Bacteria</taxon>
        <taxon>Pseudomonadati</taxon>
        <taxon>Pseudomonadota</taxon>
        <taxon>Alphaproteobacteria</taxon>
        <taxon>Rhodobacterales</taxon>
        <taxon>Roseobacteraceae</taxon>
        <taxon>Oceaniovalibus</taxon>
    </lineage>
</organism>
<dbReference type="PATRIC" id="fig|1231392.3.peg.2595"/>
<reference evidence="2 3" key="1">
    <citation type="journal article" date="2012" name="J. Bacteriol.">
        <title>Draft Genome Sequence of Oceaniovalibus guishaninsula JLT2003T.</title>
        <authorList>
            <person name="Tang K."/>
            <person name="Liu K."/>
            <person name="Jiao N."/>
        </authorList>
    </citation>
    <scope>NUCLEOTIDE SEQUENCE [LARGE SCALE GENOMIC DNA]</scope>
    <source>
        <strain evidence="2 3">JLT2003</strain>
    </source>
</reference>
<evidence type="ECO:0000313" key="3">
    <source>
        <dbReference type="Proteomes" id="UP000006765"/>
    </source>
</evidence>
<evidence type="ECO:0000313" key="2">
    <source>
        <dbReference type="EMBL" id="EKE43320.1"/>
    </source>
</evidence>